<comment type="caution">
    <text evidence="2">The sequence shown here is derived from an EMBL/GenBank/DDBJ whole genome shotgun (WGS) entry which is preliminary data.</text>
</comment>
<evidence type="ECO:0000313" key="3">
    <source>
        <dbReference type="Proteomes" id="UP000800235"/>
    </source>
</evidence>
<evidence type="ECO:0000313" key="2">
    <source>
        <dbReference type="EMBL" id="KAF2431519.1"/>
    </source>
</evidence>
<proteinExistence type="predicted"/>
<dbReference type="Pfam" id="PF06985">
    <property type="entry name" value="HET"/>
    <property type="match status" value="1"/>
</dbReference>
<gene>
    <name evidence="2" type="ORF">EJ08DRAFT_178620</name>
</gene>
<dbReference type="InterPro" id="IPR010730">
    <property type="entry name" value="HET"/>
</dbReference>
<dbReference type="AlphaFoldDB" id="A0A9P4NUI4"/>
<evidence type="ECO:0000259" key="1">
    <source>
        <dbReference type="Pfam" id="PF06985"/>
    </source>
</evidence>
<dbReference type="OrthoDB" id="5125733at2759"/>
<reference evidence="2" key="1">
    <citation type="journal article" date="2020" name="Stud. Mycol.">
        <title>101 Dothideomycetes genomes: a test case for predicting lifestyles and emergence of pathogens.</title>
        <authorList>
            <person name="Haridas S."/>
            <person name="Albert R."/>
            <person name="Binder M."/>
            <person name="Bloem J."/>
            <person name="Labutti K."/>
            <person name="Salamov A."/>
            <person name="Andreopoulos B."/>
            <person name="Baker S."/>
            <person name="Barry K."/>
            <person name="Bills G."/>
            <person name="Bluhm B."/>
            <person name="Cannon C."/>
            <person name="Castanera R."/>
            <person name="Culley D."/>
            <person name="Daum C."/>
            <person name="Ezra D."/>
            <person name="Gonzalez J."/>
            <person name="Henrissat B."/>
            <person name="Kuo A."/>
            <person name="Liang C."/>
            <person name="Lipzen A."/>
            <person name="Lutzoni F."/>
            <person name="Magnuson J."/>
            <person name="Mondo S."/>
            <person name="Nolan M."/>
            <person name="Ohm R."/>
            <person name="Pangilinan J."/>
            <person name="Park H.-J."/>
            <person name="Ramirez L."/>
            <person name="Alfaro M."/>
            <person name="Sun H."/>
            <person name="Tritt A."/>
            <person name="Yoshinaga Y."/>
            <person name="Zwiers L.-H."/>
            <person name="Turgeon B."/>
            <person name="Goodwin S."/>
            <person name="Spatafora J."/>
            <person name="Crous P."/>
            <person name="Grigoriev I."/>
        </authorList>
    </citation>
    <scope>NUCLEOTIDE SEQUENCE</scope>
    <source>
        <strain evidence="2">CBS 130266</strain>
    </source>
</reference>
<name>A0A9P4NUI4_9PEZI</name>
<accession>A0A9P4NUI4</accession>
<protein>
    <submittedName>
        <fullName evidence="2">HET-domain-containing protein</fullName>
    </submittedName>
</protein>
<keyword evidence="3" id="KW-1185">Reference proteome</keyword>
<organism evidence="2 3">
    <name type="scientific">Tothia fuscella</name>
    <dbReference type="NCBI Taxonomy" id="1048955"/>
    <lineage>
        <taxon>Eukaryota</taxon>
        <taxon>Fungi</taxon>
        <taxon>Dikarya</taxon>
        <taxon>Ascomycota</taxon>
        <taxon>Pezizomycotina</taxon>
        <taxon>Dothideomycetes</taxon>
        <taxon>Pleosporomycetidae</taxon>
        <taxon>Venturiales</taxon>
        <taxon>Cylindrosympodiaceae</taxon>
        <taxon>Tothia</taxon>
    </lineage>
</organism>
<dbReference type="EMBL" id="MU007031">
    <property type="protein sequence ID" value="KAF2431519.1"/>
    <property type="molecule type" value="Genomic_DNA"/>
</dbReference>
<sequence length="668" mass="76505">MQTSCSKPKAITLTSHSCRHCETLLLQTVAEWTWNWAPLRKYGTVEEMMKANRECPFIRLTLAKWQTDIGKYESRLQSRKFRAGVKLLSWIHCSKRYASLPLDLMVNIKYDWNGRVDTMWGVEFEWFMRDHSRGMEVEWFNRDLSRGIESFHVYAEDDATSGSLLRSRPVNPDPSSEGTFSLARQWLNEYDKLDEHSAVSPSTQCPASRLLDVSETSLDGTPHVRLFAPYCNQQYAALSYVWGSNSEHDQPHFYSTRIETLERGIAGITFNSLPLTIRDAVTVTRNLSIRYLWVDRLCIVQDDMDDKRKELGKMHEIYGFAYVTISAASAQHCDSGFLGAKVDLTVEEAKARLSYKHPENLIHRSVSPEIVNRQNSIILQRFKPGCGSKTQLSEPIMTRAWTMQEHLLSRKVLVFGSRQVRWISDRSDSQLTDGGPQSPDTLLPYPFLEVRKGRPFNTPAWYDRGLPTKYSWDAIIAEYSKRQVSRPLDKLTALGGLASRFAQLMKFPTDAYLGGLWKVDLVQQLLWTPLLEDVKSRPEEYRAPTWSWASLDSAVNPNGFRIDECVYDFYDDYSVAPRILIAQCDPVSQLNPFGAIKSGRIVCQGYMRQAALVQEGDNHMLTWYTSRVAPRAYLDTLYTEKALQEERMSQLFCLVRESSNGKACGSLT</sequence>
<dbReference type="PANTHER" id="PTHR33112:SF16">
    <property type="entry name" value="HETEROKARYON INCOMPATIBILITY DOMAIN-CONTAINING PROTEIN"/>
    <property type="match status" value="1"/>
</dbReference>
<feature type="domain" description="Heterokaryon incompatibility" evidence="1">
    <location>
        <begin position="235"/>
        <end position="405"/>
    </location>
</feature>
<dbReference type="PANTHER" id="PTHR33112">
    <property type="entry name" value="DOMAIN PROTEIN, PUTATIVE-RELATED"/>
    <property type="match status" value="1"/>
</dbReference>
<dbReference type="Proteomes" id="UP000800235">
    <property type="component" value="Unassembled WGS sequence"/>
</dbReference>